<accession>K0KIQ4</accession>
<comment type="caution">
    <text evidence="4">The sequence shown here is derived from an EMBL/GenBank/DDBJ whole genome shotgun (WGS) entry which is preliminary data.</text>
</comment>
<dbReference type="PANTHER" id="PTHR24188:SF29">
    <property type="entry name" value="GH09064P"/>
    <property type="match status" value="1"/>
</dbReference>
<name>K0KIQ4_WICCF</name>
<reference evidence="4 5" key="1">
    <citation type="journal article" date="2012" name="Eukaryot. Cell">
        <title>Draft genome sequence of Wickerhamomyces ciferrii NRRL Y-1031 F-60-10.</title>
        <authorList>
            <person name="Schneider J."/>
            <person name="Andrea H."/>
            <person name="Blom J."/>
            <person name="Jaenicke S."/>
            <person name="Ruckert C."/>
            <person name="Schorsch C."/>
            <person name="Szczepanowski R."/>
            <person name="Farwick M."/>
            <person name="Goesmann A."/>
            <person name="Puhler A."/>
            <person name="Schaffer S."/>
            <person name="Tauch A."/>
            <person name="Kohler T."/>
            <person name="Brinkrolf K."/>
        </authorList>
    </citation>
    <scope>NUCLEOTIDE SEQUENCE [LARGE SCALE GENOMIC DNA]</scope>
    <source>
        <strain evidence="5">ATCC 14091 / BCRC 22168 / CBS 111 / JCM 3599 / NBRC 0793 / NRRL Y-1031 F-60-10</strain>
    </source>
</reference>
<dbReference type="InterPro" id="IPR002110">
    <property type="entry name" value="Ankyrin_rpt"/>
</dbReference>
<evidence type="ECO:0000313" key="4">
    <source>
        <dbReference type="EMBL" id="CCH45095.1"/>
    </source>
</evidence>
<evidence type="ECO:0000313" key="5">
    <source>
        <dbReference type="Proteomes" id="UP000009328"/>
    </source>
</evidence>
<dbReference type="InParanoid" id="K0KIQ4"/>
<evidence type="ECO:0000256" key="3">
    <source>
        <dbReference type="PROSITE-ProRule" id="PRU00023"/>
    </source>
</evidence>
<dbReference type="EMBL" id="CAIF01000179">
    <property type="protein sequence ID" value="CCH45095.1"/>
    <property type="molecule type" value="Genomic_DNA"/>
</dbReference>
<keyword evidence="2 3" id="KW-0040">ANK repeat</keyword>
<sequence length="200" mass="22997">MVQQKLTQEEYDVIIDLARHGDLDDLKEIFEELDGDLLLEIKDEHTLTNPIHMACGNGHLEVVKYLLSKISKDQATKLINSQNNEGNTCLHWASLNGYLDIVKLLCDEYEADAFIKNKFQHDPIFEAENNNKDEVETYFLKKYDVEPIADEEGNVNININNESDVKIKPGEEIEQISKEKLASLQSNEEFIEERTKNLSL</sequence>
<dbReference type="InterPro" id="IPR036770">
    <property type="entry name" value="Ankyrin_rpt-contain_sf"/>
</dbReference>
<feature type="repeat" description="ANK" evidence="3">
    <location>
        <begin position="85"/>
        <end position="105"/>
    </location>
</feature>
<dbReference type="Proteomes" id="UP000009328">
    <property type="component" value="Unassembled WGS sequence"/>
</dbReference>
<dbReference type="PROSITE" id="PS50297">
    <property type="entry name" value="ANK_REP_REGION"/>
    <property type="match status" value="1"/>
</dbReference>
<dbReference type="PANTHER" id="PTHR24188">
    <property type="entry name" value="ANKYRIN REPEAT PROTEIN"/>
    <property type="match status" value="1"/>
</dbReference>
<keyword evidence="1" id="KW-0677">Repeat</keyword>
<dbReference type="STRING" id="1206466.K0KIQ4"/>
<gene>
    <name evidence="4" type="primary">ANK3</name>
    <name evidence="4" type="ORF">BN7_4673</name>
</gene>
<dbReference type="AlphaFoldDB" id="K0KIQ4"/>
<proteinExistence type="predicted"/>
<dbReference type="SMART" id="SM00248">
    <property type="entry name" value="ANK"/>
    <property type="match status" value="2"/>
</dbReference>
<dbReference type="HOGENOM" id="CLU_000134_20_0_1"/>
<dbReference type="SUPFAM" id="SSF48403">
    <property type="entry name" value="Ankyrin repeat"/>
    <property type="match status" value="1"/>
</dbReference>
<protein>
    <submittedName>
        <fullName evidence="4">Ankyrin</fullName>
    </submittedName>
</protein>
<keyword evidence="5" id="KW-1185">Reference proteome</keyword>
<evidence type="ECO:0000256" key="1">
    <source>
        <dbReference type="ARBA" id="ARBA00022737"/>
    </source>
</evidence>
<dbReference type="FunCoup" id="K0KIQ4">
    <property type="interactions" value="66"/>
</dbReference>
<dbReference type="Gene3D" id="1.25.40.20">
    <property type="entry name" value="Ankyrin repeat-containing domain"/>
    <property type="match status" value="1"/>
</dbReference>
<dbReference type="eggNOG" id="KOG0504">
    <property type="taxonomic scope" value="Eukaryota"/>
</dbReference>
<evidence type="ECO:0000256" key="2">
    <source>
        <dbReference type="ARBA" id="ARBA00023043"/>
    </source>
</evidence>
<dbReference type="Pfam" id="PF12796">
    <property type="entry name" value="Ank_2"/>
    <property type="match status" value="1"/>
</dbReference>
<dbReference type="PROSITE" id="PS50088">
    <property type="entry name" value="ANK_REPEAT"/>
    <property type="match status" value="1"/>
</dbReference>
<organism evidence="4 5">
    <name type="scientific">Wickerhamomyces ciferrii (strain ATCC 14091 / BCRC 22168 / CBS 111 / JCM 3599 / NBRC 0793 / NRRL Y-1031 F-60-10)</name>
    <name type="common">Yeast</name>
    <name type="synonym">Pichia ciferrii</name>
    <dbReference type="NCBI Taxonomy" id="1206466"/>
    <lineage>
        <taxon>Eukaryota</taxon>
        <taxon>Fungi</taxon>
        <taxon>Dikarya</taxon>
        <taxon>Ascomycota</taxon>
        <taxon>Saccharomycotina</taxon>
        <taxon>Saccharomycetes</taxon>
        <taxon>Phaffomycetales</taxon>
        <taxon>Wickerhamomycetaceae</taxon>
        <taxon>Wickerhamomyces</taxon>
    </lineage>
</organism>